<comment type="caution">
    <text evidence="3">The sequence shown here is derived from an EMBL/GenBank/DDBJ whole genome shotgun (WGS) entry which is preliminary data.</text>
</comment>
<evidence type="ECO:0000259" key="2">
    <source>
        <dbReference type="Pfam" id="PF13699"/>
    </source>
</evidence>
<dbReference type="EMBL" id="BSKJ01000004">
    <property type="protein sequence ID" value="GLO35269.1"/>
    <property type="molecule type" value="Genomic_DNA"/>
</dbReference>
<evidence type="ECO:0000256" key="1">
    <source>
        <dbReference type="SAM" id="SignalP"/>
    </source>
</evidence>
<protein>
    <recommendedName>
        <fullName evidence="2">eCIS core domain-containing protein</fullName>
    </recommendedName>
</protein>
<feature type="domain" description="eCIS core" evidence="2">
    <location>
        <begin position="77"/>
        <end position="162"/>
    </location>
</feature>
<feature type="chain" id="PRO_5041322548" description="eCIS core domain-containing protein" evidence="1">
    <location>
        <begin position="19"/>
        <end position="203"/>
    </location>
</feature>
<keyword evidence="1" id="KW-0732">Signal</keyword>
<gene>
    <name evidence="3" type="ORF">PPUN14671_21020</name>
</gene>
<accession>A0AA37VVS7</accession>
<dbReference type="RefSeq" id="WP_284353759.1">
    <property type="nucleotide sequence ID" value="NZ_BSKF01000002.1"/>
</dbReference>
<dbReference type="Proteomes" id="UP001161257">
    <property type="component" value="Unassembled WGS sequence"/>
</dbReference>
<proteinExistence type="predicted"/>
<dbReference type="AlphaFoldDB" id="A0AA37VVS7"/>
<organism evidence="3 4">
    <name type="scientific">Pseudomonas putida</name>
    <name type="common">Arthrobacter siderocapsulatus</name>
    <dbReference type="NCBI Taxonomy" id="303"/>
    <lineage>
        <taxon>Bacteria</taxon>
        <taxon>Pseudomonadati</taxon>
        <taxon>Pseudomonadota</taxon>
        <taxon>Gammaproteobacteria</taxon>
        <taxon>Pseudomonadales</taxon>
        <taxon>Pseudomonadaceae</taxon>
        <taxon>Pseudomonas</taxon>
    </lineage>
</organism>
<evidence type="ECO:0000313" key="4">
    <source>
        <dbReference type="Proteomes" id="UP001161257"/>
    </source>
</evidence>
<dbReference type="InterPro" id="IPR025295">
    <property type="entry name" value="eCIS_core_dom"/>
</dbReference>
<name>A0AA37VVS7_PSEPU</name>
<sequence length="203" mass="22428">MKRISLLLGVTLALPVLAEQACPPGQYQVCLMGCFCAPIDPGQAGQILKDVEVMASSSLTFALRQARDEATAEGVEPIPLHIRAQLEPWYDFAVLDAARFRVGDEQQMSAANALLQNPDVNAVTLIDTIIFRRAADAEDAEDAEDNVALWAHELKHVQQYQELGVDEFARRYTRNYDDLEGPAYKIEAEVGKALRERASGQAR</sequence>
<evidence type="ECO:0000313" key="3">
    <source>
        <dbReference type="EMBL" id="GLO35269.1"/>
    </source>
</evidence>
<feature type="signal peptide" evidence="1">
    <location>
        <begin position="1"/>
        <end position="18"/>
    </location>
</feature>
<reference evidence="3" key="1">
    <citation type="submission" date="2023-01" db="EMBL/GenBank/DDBJ databases">
        <title>Whole-genome sequence of Pseudomonas putida NBRC 14671.</title>
        <authorList>
            <person name="Morohoshi T."/>
            <person name="Someya N."/>
        </authorList>
    </citation>
    <scope>NUCLEOTIDE SEQUENCE</scope>
    <source>
        <strain evidence="3">NBRC 14671</strain>
    </source>
</reference>
<dbReference type="Pfam" id="PF13699">
    <property type="entry name" value="eCIS_core"/>
    <property type="match status" value="1"/>
</dbReference>